<dbReference type="Proteomes" id="UP000814140">
    <property type="component" value="Unassembled WGS sequence"/>
</dbReference>
<reference evidence="1" key="1">
    <citation type="submission" date="2021-03" db="EMBL/GenBank/DDBJ databases">
        <authorList>
            <consortium name="DOE Joint Genome Institute"/>
            <person name="Ahrendt S."/>
            <person name="Looney B.P."/>
            <person name="Miyauchi S."/>
            <person name="Morin E."/>
            <person name="Drula E."/>
            <person name="Courty P.E."/>
            <person name="Chicoki N."/>
            <person name="Fauchery L."/>
            <person name="Kohler A."/>
            <person name="Kuo A."/>
            <person name="Labutti K."/>
            <person name="Pangilinan J."/>
            <person name="Lipzen A."/>
            <person name="Riley R."/>
            <person name="Andreopoulos W."/>
            <person name="He G."/>
            <person name="Johnson J."/>
            <person name="Barry K.W."/>
            <person name="Grigoriev I.V."/>
            <person name="Nagy L."/>
            <person name="Hibbett D."/>
            <person name="Henrissat B."/>
            <person name="Matheny P.B."/>
            <person name="Labbe J."/>
            <person name="Martin F."/>
        </authorList>
    </citation>
    <scope>NUCLEOTIDE SEQUENCE</scope>
    <source>
        <strain evidence="1">HHB10654</strain>
    </source>
</reference>
<evidence type="ECO:0000313" key="2">
    <source>
        <dbReference type="Proteomes" id="UP000814140"/>
    </source>
</evidence>
<dbReference type="EMBL" id="MU277236">
    <property type="protein sequence ID" value="KAI0058382.1"/>
    <property type="molecule type" value="Genomic_DNA"/>
</dbReference>
<comment type="caution">
    <text evidence="1">The sequence shown here is derived from an EMBL/GenBank/DDBJ whole genome shotgun (WGS) entry which is preliminary data.</text>
</comment>
<protein>
    <submittedName>
        <fullName evidence="1">FAD dependent oxidoreductase</fullName>
    </submittedName>
</protein>
<evidence type="ECO:0000313" key="1">
    <source>
        <dbReference type="EMBL" id="KAI0058382.1"/>
    </source>
</evidence>
<keyword evidence="2" id="KW-1185">Reference proteome</keyword>
<sequence length="483" mass="51332">AYPSTCKIIAGVISNASDVYYPRESPLPLCEVSDSDHYLKASLPYEADILHWSITSMANSTCSVEPGTTEDVGKILRVLGSTRTPFGVKGGGHSTNPGFSSTLGVQIALSRFSEVTVNAAAGTVDIGPGLTWDVVYDTLSSTGVNIVGGRVPGVGVAGLTLGGGYSWKTSQYGLALDNVLAYELVLPNGTVTTVTESQTDLWFGLRGGLNNSGIVMKFTLKSYPQTDVWGGVLIFAEEYAQAFSSAVVDYTTGTKDTKAALIPSITYLSANETTFLTALMFYDGLSPPPGIFDELLAIPAETNTVTTGSFADFVTSLAPYNPPAGTTRCFYSGIPVFTYTPALVSVIMNETTFWGKYLGTLDPDVSISNSMEPFDSGIFSHGSASAYPPDRSRALLPTNFAGSWSIPALEETFHNVIKQASQNAHLAAIAEGQNIQNAAQYPNYALYDTPLEGLYGANVPHLHSIKSFYDPENVMGLAGGFKF</sequence>
<reference evidence="1" key="2">
    <citation type="journal article" date="2022" name="New Phytol.">
        <title>Evolutionary transition to the ectomycorrhizal habit in the genomes of a hyperdiverse lineage of mushroom-forming fungi.</title>
        <authorList>
            <person name="Looney B."/>
            <person name="Miyauchi S."/>
            <person name="Morin E."/>
            <person name="Drula E."/>
            <person name="Courty P.E."/>
            <person name="Kohler A."/>
            <person name="Kuo A."/>
            <person name="LaButti K."/>
            <person name="Pangilinan J."/>
            <person name="Lipzen A."/>
            <person name="Riley R."/>
            <person name="Andreopoulos W."/>
            <person name="He G."/>
            <person name="Johnson J."/>
            <person name="Nolan M."/>
            <person name="Tritt A."/>
            <person name="Barry K.W."/>
            <person name="Grigoriev I.V."/>
            <person name="Nagy L.G."/>
            <person name="Hibbett D."/>
            <person name="Henrissat B."/>
            <person name="Matheny P.B."/>
            <person name="Labbe J."/>
            <person name="Martin F.M."/>
        </authorList>
    </citation>
    <scope>NUCLEOTIDE SEQUENCE</scope>
    <source>
        <strain evidence="1">HHB10654</strain>
    </source>
</reference>
<name>A0ACB8SQ86_9AGAM</name>
<proteinExistence type="predicted"/>
<feature type="non-terminal residue" evidence="1">
    <location>
        <position position="1"/>
    </location>
</feature>
<gene>
    <name evidence="1" type="ORF">BV25DRAFT_1810812</name>
</gene>
<organism evidence="1 2">
    <name type="scientific">Artomyces pyxidatus</name>
    <dbReference type="NCBI Taxonomy" id="48021"/>
    <lineage>
        <taxon>Eukaryota</taxon>
        <taxon>Fungi</taxon>
        <taxon>Dikarya</taxon>
        <taxon>Basidiomycota</taxon>
        <taxon>Agaricomycotina</taxon>
        <taxon>Agaricomycetes</taxon>
        <taxon>Russulales</taxon>
        <taxon>Auriscalpiaceae</taxon>
        <taxon>Artomyces</taxon>
    </lineage>
</organism>
<accession>A0ACB8SQ86</accession>